<reference evidence="6 7" key="2">
    <citation type="journal article" date="2020" name="MBio">
        <title>Isolation and Molecular Analysis of a Novel Neorickettsia Species That Causes Potomac Horse Fever.</title>
        <authorList>
            <person name="Teymournejad O."/>
            <person name="Lin M."/>
            <person name="Bekebrede H."/>
            <person name="Kamr A."/>
            <person name="Toribio R.E."/>
            <person name="Arroyo L.G."/>
            <person name="Baird J.D."/>
            <person name="Rikihisa Y."/>
        </authorList>
    </citation>
    <scope>NUCLEOTIDE SEQUENCE [LARGE SCALE GENOMIC DNA]</scope>
    <source>
        <strain evidence="6 7">Fin17</strain>
    </source>
</reference>
<evidence type="ECO:0000313" key="7">
    <source>
        <dbReference type="Proteomes" id="UP000464912"/>
    </source>
</evidence>
<accession>A0A6P1GAS9</accession>
<keyword evidence="4 5" id="KW-0472">Membrane</keyword>
<evidence type="ECO:0000256" key="2">
    <source>
        <dbReference type="ARBA" id="ARBA00022692"/>
    </source>
</evidence>
<sequence>MGVGSLGLDPLFKGLTRPAMFLGVSFTFSAMNLIVSLLAYILTKNLFILLFFMPVIHGIGYLICFNEPLFLELFLVRNQKCMRCKNRPYHNANSYDVL</sequence>
<dbReference type="InterPro" id="IPR007792">
    <property type="entry name" value="T4SS_VirB3/TrbD/AvhB"/>
</dbReference>
<evidence type="ECO:0000256" key="1">
    <source>
        <dbReference type="ARBA" id="ARBA00004370"/>
    </source>
</evidence>
<comment type="subcellular location">
    <subcellularLocation>
        <location evidence="1">Membrane</location>
    </subcellularLocation>
</comment>
<dbReference type="NCBIfam" id="NF010474">
    <property type="entry name" value="PRK13899.1"/>
    <property type="match status" value="1"/>
</dbReference>
<dbReference type="KEGG" id="nef:GP480_03520"/>
<evidence type="ECO:0000256" key="4">
    <source>
        <dbReference type="ARBA" id="ARBA00023136"/>
    </source>
</evidence>
<keyword evidence="3 5" id="KW-1133">Transmembrane helix</keyword>
<reference evidence="6 7" key="1">
    <citation type="journal article" date="2020" name="MBio">
        <title>Erratum for Teymournejad et al., 'Isolation and Molecular Analysis of a Novel Neorickettsia Species That Causes Potomac Horse Fever'.</title>
        <authorList>
            <person name="Teymournejad O."/>
            <person name="Lin M."/>
            <person name="Bekebrede H."/>
            <person name="Kamr A."/>
            <person name="Toribio R.E."/>
            <person name="Arroyo L.G."/>
            <person name="Baird J.D."/>
            <person name="Rikihisa Y."/>
        </authorList>
    </citation>
    <scope>NUCLEOTIDE SEQUENCE [LARGE SCALE GENOMIC DNA]</scope>
    <source>
        <strain evidence="6 7">Fin17</strain>
    </source>
</reference>
<evidence type="ECO:0000313" key="6">
    <source>
        <dbReference type="EMBL" id="QHD65465.1"/>
    </source>
</evidence>
<protein>
    <submittedName>
        <fullName evidence="6">Type IV secretion system protein VirB3</fullName>
    </submittedName>
</protein>
<evidence type="ECO:0000256" key="5">
    <source>
        <dbReference type="SAM" id="Phobius"/>
    </source>
</evidence>
<dbReference type="Pfam" id="PF05101">
    <property type="entry name" value="VirB3"/>
    <property type="match status" value="1"/>
</dbReference>
<dbReference type="AlphaFoldDB" id="A0A6P1GAS9"/>
<name>A0A6P1GAS9_9RICK</name>
<dbReference type="GO" id="GO:0016020">
    <property type="term" value="C:membrane"/>
    <property type="evidence" value="ECO:0007669"/>
    <property type="project" value="UniProtKB-SubCell"/>
</dbReference>
<keyword evidence="7" id="KW-1185">Reference proteome</keyword>
<gene>
    <name evidence="6" type="ORF">GP480_03520</name>
</gene>
<dbReference type="RefSeq" id="WP_160095885.1">
    <property type="nucleotide sequence ID" value="NZ_CP047224.1"/>
</dbReference>
<evidence type="ECO:0000256" key="3">
    <source>
        <dbReference type="ARBA" id="ARBA00022989"/>
    </source>
</evidence>
<feature type="transmembrane region" description="Helical" evidence="5">
    <location>
        <begin position="21"/>
        <end position="42"/>
    </location>
</feature>
<dbReference type="EMBL" id="CP047224">
    <property type="protein sequence ID" value="QHD65465.1"/>
    <property type="molecule type" value="Genomic_DNA"/>
</dbReference>
<proteinExistence type="predicted"/>
<feature type="transmembrane region" description="Helical" evidence="5">
    <location>
        <begin position="48"/>
        <end position="75"/>
    </location>
</feature>
<keyword evidence="2 5" id="KW-0812">Transmembrane</keyword>
<dbReference type="Proteomes" id="UP000464912">
    <property type="component" value="Chromosome"/>
</dbReference>
<organism evidence="6 7">
    <name type="scientific">Neorickettsia findlayensis</name>
    <dbReference type="NCBI Taxonomy" id="2686014"/>
    <lineage>
        <taxon>Bacteria</taxon>
        <taxon>Pseudomonadati</taxon>
        <taxon>Pseudomonadota</taxon>
        <taxon>Alphaproteobacteria</taxon>
        <taxon>Rickettsiales</taxon>
        <taxon>Anaplasmataceae</taxon>
        <taxon>Neorickettsia</taxon>
    </lineage>
</organism>